<dbReference type="PANTHER" id="PTHR24322">
    <property type="entry name" value="PKSB"/>
    <property type="match status" value="1"/>
</dbReference>
<dbReference type="AlphaFoldDB" id="A0A1I7SS19"/>
<dbReference type="PRINTS" id="PR00081">
    <property type="entry name" value="GDHRDH"/>
</dbReference>
<evidence type="ECO:0000256" key="1">
    <source>
        <dbReference type="ARBA" id="ARBA00006484"/>
    </source>
</evidence>
<dbReference type="InterPro" id="IPR020904">
    <property type="entry name" value="Sc_DH/Rdtase_CS"/>
</dbReference>
<dbReference type="PRINTS" id="PR00080">
    <property type="entry name" value="SDRFAMILY"/>
</dbReference>
<evidence type="ECO:0000256" key="3">
    <source>
        <dbReference type="RuleBase" id="RU000363"/>
    </source>
</evidence>
<accession>A0A1I7SS19</accession>
<reference evidence="6" key="2">
    <citation type="submission" date="2020-08" db="EMBL/GenBank/DDBJ databases">
        <authorList>
            <person name="Kikuchi T."/>
        </authorList>
    </citation>
    <scope>NUCLEOTIDE SEQUENCE</scope>
    <source>
        <strain evidence="5">Ka4C1</strain>
    </source>
</reference>
<protein>
    <submittedName>
        <fullName evidence="5">(pine wood nematode) hypothetical protein</fullName>
    </submittedName>
</protein>
<sequence length="322" mass="36063">MSEETALKFWLHQLGCVASIVYYWVLSVLEKVTPLDWWPEKDVRGKTVLITGAGRGFGRHFAIEFAKRGANLVLWSRSEGPLVETKELVEGLGVKVLAATVDISKRAEVHEAAEEAKSKFGHVDIVINNAAVCWAHCTATLDPDELDSFIKTNFLSTHYVNHEFLPDMIERDEGHIVAICSASGIITIPFQTAYASSKFALNAYMNCLHAELQALKSNVKTTVISPYVTQTEMTKDFKTSTVPRLLPDLTTDYVIHRGVHAILTDQTEVYIGRFWYLIKIFLACVPYASAYHFMRLIGLDGLLLQMVGNKIPQKLTNNNNVE</sequence>
<dbReference type="EMBL" id="CAJFDI010000003">
    <property type="protein sequence ID" value="CAD5220039.1"/>
    <property type="molecule type" value="Genomic_DNA"/>
</dbReference>
<dbReference type="PANTHER" id="PTHR24322:SF736">
    <property type="entry name" value="RETINOL DEHYDROGENASE 10"/>
    <property type="match status" value="1"/>
</dbReference>
<evidence type="ECO:0000259" key="4">
    <source>
        <dbReference type="SMART" id="SM00822"/>
    </source>
</evidence>
<evidence type="ECO:0000313" key="5">
    <source>
        <dbReference type="EMBL" id="CAD5220039.1"/>
    </source>
</evidence>
<dbReference type="InterPro" id="IPR036291">
    <property type="entry name" value="NAD(P)-bd_dom_sf"/>
</dbReference>
<dbReference type="Gene3D" id="3.40.50.720">
    <property type="entry name" value="NAD(P)-binding Rossmann-like Domain"/>
    <property type="match status" value="1"/>
</dbReference>
<dbReference type="SMR" id="A0A1I7SS19"/>
<evidence type="ECO:0000313" key="7">
    <source>
        <dbReference type="Proteomes" id="UP000095284"/>
    </source>
</evidence>
<evidence type="ECO:0000313" key="6">
    <source>
        <dbReference type="EMBL" id="CAG9105787.1"/>
    </source>
</evidence>
<dbReference type="InterPro" id="IPR057326">
    <property type="entry name" value="KR_dom"/>
</dbReference>
<dbReference type="InterPro" id="IPR002347">
    <property type="entry name" value="SDR_fam"/>
</dbReference>
<dbReference type="SUPFAM" id="SSF51735">
    <property type="entry name" value="NAD(P)-binding Rossmann-fold domains"/>
    <property type="match status" value="1"/>
</dbReference>
<evidence type="ECO:0000313" key="8">
    <source>
        <dbReference type="Proteomes" id="UP000659654"/>
    </source>
</evidence>
<dbReference type="GO" id="GO:0005811">
    <property type="term" value="C:lipid droplet"/>
    <property type="evidence" value="ECO:0007669"/>
    <property type="project" value="TreeGrafter"/>
</dbReference>
<organism evidence="7 9">
    <name type="scientific">Bursaphelenchus xylophilus</name>
    <name type="common">Pinewood nematode worm</name>
    <name type="synonym">Aphelenchoides xylophilus</name>
    <dbReference type="NCBI Taxonomy" id="6326"/>
    <lineage>
        <taxon>Eukaryota</taxon>
        <taxon>Metazoa</taxon>
        <taxon>Ecdysozoa</taxon>
        <taxon>Nematoda</taxon>
        <taxon>Chromadorea</taxon>
        <taxon>Rhabditida</taxon>
        <taxon>Tylenchina</taxon>
        <taxon>Tylenchomorpha</taxon>
        <taxon>Aphelenchoidea</taxon>
        <taxon>Aphelenchoididae</taxon>
        <taxon>Bursaphelenchus</taxon>
    </lineage>
</organism>
<dbReference type="SMART" id="SM00822">
    <property type="entry name" value="PKS_KR"/>
    <property type="match status" value="1"/>
</dbReference>
<reference evidence="9" key="1">
    <citation type="submission" date="2016-11" db="UniProtKB">
        <authorList>
            <consortium name="WormBaseParasite"/>
        </authorList>
    </citation>
    <scope>IDENTIFICATION</scope>
</reference>
<dbReference type="GO" id="GO:0006629">
    <property type="term" value="P:lipid metabolic process"/>
    <property type="evidence" value="ECO:0007669"/>
    <property type="project" value="UniProtKB-ARBA"/>
</dbReference>
<dbReference type="GO" id="GO:0016616">
    <property type="term" value="F:oxidoreductase activity, acting on the CH-OH group of donors, NAD or NADP as acceptor"/>
    <property type="evidence" value="ECO:0007669"/>
    <property type="project" value="TreeGrafter"/>
</dbReference>
<comment type="similarity">
    <text evidence="1 3">Belongs to the short-chain dehydrogenases/reductases (SDR) family.</text>
</comment>
<dbReference type="OrthoDB" id="5788148at2759"/>
<proteinExistence type="inferred from homology"/>
<feature type="domain" description="Ketoreductase" evidence="4">
    <location>
        <begin position="46"/>
        <end position="231"/>
    </location>
</feature>
<dbReference type="EMBL" id="CAJFCV020000003">
    <property type="protein sequence ID" value="CAG9105787.1"/>
    <property type="molecule type" value="Genomic_DNA"/>
</dbReference>
<name>A0A1I7SS19_BURXY</name>
<dbReference type="Proteomes" id="UP000582659">
    <property type="component" value="Unassembled WGS sequence"/>
</dbReference>
<evidence type="ECO:0000313" key="9">
    <source>
        <dbReference type="WBParaSite" id="BXY_1583600.1"/>
    </source>
</evidence>
<dbReference type="Proteomes" id="UP000095284">
    <property type="component" value="Unplaced"/>
</dbReference>
<dbReference type="eggNOG" id="KOG1201">
    <property type="taxonomic scope" value="Eukaryota"/>
</dbReference>
<keyword evidence="2" id="KW-0560">Oxidoreductase</keyword>
<evidence type="ECO:0000256" key="2">
    <source>
        <dbReference type="ARBA" id="ARBA00023002"/>
    </source>
</evidence>
<dbReference type="Pfam" id="PF00106">
    <property type="entry name" value="adh_short"/>
    <property type="match status" value="1"/>
</dbReference>
<gene>
    <name evidence="5" type="ORF">BXYJ_LOCUS5979</name>
</gene>
<dbReference type="WBParaSite" id="BXY_1583600.1">
    <property type="protein sequence ID" value="BXY_1583600.1"/>
    <property type="gene ID" value="BXY_1583600"/>
</dbReference>
<keyword evidence="8" id="KW-1185">Reference proteome</keyword>
<dbReference type="PROSITE" id="PS00061">
    <property type="entry name" value="ADH_SHORT"/>
    <property type="match status" value="1"/>
</dbReference>
<dbReference type="Proteomes" id="UP000659654">
    <property type="component" value="Unassembled WGS sequence"/>
</dbReference>